<evidence type="ECO:0008006" key="3">
    <source>
        <dbReference type="Google" id="ProtNLM"/>
    </source>
</evidence>
<evidence type="ECO:0000313" key="2">
    <source>
        <dbReference type="Proteomes" id="UP000647172"/>
    </source>
</evidence>
<sequence length="307" mass="34052">MPILLPAVTYNYEGGGYDRTTRRHRFTGLQSTLERAPNPPAIILFCEAKHYEASGNIGLYQAAEAITDVFGGPYAALLGRGDRGPIPPAIFYDTSRLIPRAFIDRSDPDPFTDQINICRFAVLDSRDDAGRRRELIAAVDHFPGASPDARITAASRLHRWAKDPIPVILGGDLNEQPSGDHYPRWEPDRCTPLVRRRKARQVDGRWIHSTDALDSLVGRWHPDRAVREDGIGFHLISELAWQASGRATAIEPTVVDKPGEVRLTIDHLITNEAMRPHVAAETFRTLPASAGEDEASDHIAVYAELTL</sequence>
<reference evidence="1" key="1">
    <citation type="submission" date="2021-01" db="EMBL/GenBank/DDBJ databases">
        <title>Whole genome shotgun sequence of Actinoplanes nipponensis NBRC 14063.</title>
        <authorList>
            <person name="Komaki H."/>
            <person name="Tamura T."/>
        </authorList>
    </citation>
    <scope>NUCLEOTIDE SEQUENCE</scope>
    <source>
        <strain evidence="1">NBRC 14063</strain>
    </source>
</reference>
<dbReference type="SUPFAM" id="SSF56219">
    <property type="entry name" value="DNase I-like"/>
    <property type="match status" value="1"/>
</dbReference>
<comment type="caution">
    <text evidence="1">The sequence shown here is derived from an EMBL/GenBank/DDBJ whole genome shotgun (WGS) entry which is preliminary data.</text>
</comment>
<keyword evidence="2" id="KW-1185">Reference proteome</keyword>
<dbReference type="Proteomes" id="UP000647172">
    <property type="component" value="Unassembled WGS sequence"/>
</dbReference>
<proteinExistence type="predicted"/>
<dbReference type="AlphaFoldDB" id="A0A919JLH7"/>
<protein>
    <recommendedName>
        <fullName evidence="3">Endonuclease/Exonuclease/phosphatase family protein</fullName>
    </recommendedName>
</protein>
<dbReference type="Gene3D" id="3.60.10.10">
    <property type="entry name" value="Endonuclease/exonuclease/phosphatase"/>
    <property type="match status" value="1"/>
</dbReference>
<accession>A0A919JLH7</accession>
<dbReference type="EMBL" id="BOMQ01000079">
    <property type="protein sequence ID" value="GIE53219.1"/>
    <property type="molecule type" value="Genomic_DNA"/>
</dbReference>
<organism evidence="1 2">
    <name type="scientific">Actinoplanes nipponensis</name>
    <dbReference type="NCBI Taxonomy" id="135950"/>
    <lineage>
        <taxon>Bacteria</taxon>
        <taxon>Bacillati</taxon>
        <taxon>Actinomycetota</taxon>
        <taxon>Actinomycetes</taxon>
        <taxon>Micromonosporales</taxon>
        <taxon>Micromonosporaceae</taxon>
        <taxon>Actinoplanes</taxon>
    </lineage>
</organism>
<dbReference type="RefSeq" id="WP_203775077.1">
    <property type="nucleotide sequence ID" value="NZ_BAAAYJ010000099.1"/>
</dbReference>
<name>A0A919JLH7_9ACTN</name>
<gene>
    <name evidence="1" type="ORF">Ani05nite_67530</name>
</gene>
<evidence type="ECO:0000313" key="1">
    <source>
        <dbReference type="EMBL" id="GIE53219.1"/>
    </source>
</evidence>
<dbReference type="InterPro" id="IPR036691">
    <property type="entry name" value="Endo/exonu/phosph_ase_sf"/>
</dbReference>